<sequence length="240" mass="26616">MYVGVDGCPDGWLAAVYSDSGYEAAHFYRSVTDLWAAHSDADRILIDVPIGLREDSSEPRACDTAARQTLSPTRHTSVFPTPVRAAAREDSYEAAKAVQERLTDGSLNRQTWGIAPKIDEVDRFLLDTPAARGRIRESHPEVCFQAFAGEPTTHSKTKQPRRGFWERVAVLRAVEPDVYDHLWDAAGGLECDASNDDLLDAFTVALTARGADEELETLPRDPELDPRGLPMEIVFRFPDS</sequence>
<dbReference type="OrthoDB" id="132880at2157"/>
<dbReference type="Pfam" id="PF04250">
    <property type="entry name" value="DUF429"/>
    <property type="match status" value="1"/>
</dbReference>
<evidence type="ECO:0000313" key="2">
    <source>
        <dbReference type="Proteomes" id="UP000653099"/>
    </source>
</evidence>
<protein>
    <recommendedName>
        <fullName evidence="3">DUF429 domain-containing protein</fullName>
    </recommendedName>
</protein>
<evidence type="ECO:0008006" key="3">
    <source>
        <dbReference type="Google" id="ProtNLM"/>
    </source>
</evidence>
<dbReference type="InterPro" id="IPR007362">
    <property type="entry name" value="DUF429"/>
</dbReference>
<evidence type="ECO:0000313" key="1">
    <source>
        <dbReference type="EMBL" id="GGJ09967.1"/>
    </source>
</evidence>
<comment type="caution">
    <text evidence="1">The sequence shown here is derived from an EMBL/GenBank/DDBJ whole genome shotgun (WGS) entry which is preliminary data.</text>
</comment>
<dbReference type="AlphaFoldDB" id="A0A830EHA8"/>
<dbReference type="EMBL" id="BMOC01000012">
    <property type="protein sequence ID" value="GGJ09967.1"/>
    <property type="molecule type" value="Genomic_DNA"/>
</dbReference>
<keyword evidence="2" id="KW-1185">Reference proteome</keyword>
<name>A0A830EHA8_9EURY</name>
<gene>
    <name evidence="1" type="ORF">GCM10008995_19890</name>
</gene>
<proteinExistence type="predicted"/>
<accession>A0A830EHA8</accession>
<dbReference type="Proteomes" id="UP000653099">
    <property type="component" value="Unassembled WGS sequence"/>
</dbReference>
<reference evidence="1" key="1">
    <citation type="journal article" date="2014" name="Int. J. Syst. Evol. Microbiol.">
        <title>Complete genome sequence of Corynebacterium casei LMG S-19264T (=DSM 44701T), isolated from a smear-ripened cheese.</title>
        <authorList>
            <consortium name="US DOE Joint Genome Institute (JGI-PGF)"/>
            <person name="Walter F."/>
            <person name="Albersmeier A."/>
            <person name="Kalinowski J."/>
            <person name="Ruckert C."/>
        </authorList>
    </citation>
    <scope>NUCLEOTIDE SEQUENCE</scope>
    <source>
        <strain evidence="1">JCM 14359</strain>
    </source>
</reference>
<organism evidence="1 2">
    <name type="scientific">Halobellus salinus</name>
    <dbReference type="NCBI Taxonomy" id="931585"/>
    <lineage>
        <taxon>Archaea</taxon>
        <taxon>Methanobacteriati</taxon>
        <taxon>Methanobacteriota</taxon>
        <taxon>Stenosarchaea group</taxon>
        <taxon>Halobacteria</taxon>
        <taxon>Halobacteriales</taxon>
        <taxon>Haloferacaceae</taxon>
        <taxon>Halobellus</taxon>
    </lineage>
</organism>
<reference evidence="1" key="2">
    <citation type="submission" date="2020-09" db="EMBL/GenBank/DDBJ databases">
        <authorList>
            <person name="Sun Q."/>
            <person name="Ohkuma M."/>
        </authorList>
    </citation>
    <scope>NUCLEOTIDE SEQUENCE</scope>
    <source>
        <strain evidence="1">JCM 14359</strain>
    </source>
</reference>
<dbReference type="RefSeq" id="WP_188787261.1">
    <property type="nucleotide sequence ID" value="NZ_BMOC01000012.1"/>
</dbReference>